<sequence length="36" mass="4374">MDKKTKKIKKKMETTTNVNTKMKVEIWSDVKKYKLE</sequence>
<proteinExistence type="predicted"/>
<protein>
    <submittedName>
        <fullName evidence="1">Uncharacterized protein</fullName>
    </submittedName>
</protein>
<evidence type="ECO:0000313" key="2">
    <source>
        <dbReference type="Proteomes" id="UP000204551"/>
    </source>
</evidence>
<dbReference type="EMBL" id="CP022515">
    <property type="protein sequence ID" value="ASO06850.1"/>
    <property type="molecule type" value="Genomic_DNA"/>
</dbReference>
<dbReference type="AlphaFoldDB" id="A0A221V012"/>
<reference evidence="1 2" key="1">
    <citation type="submission" date="2017-07" db="EMBL/GenBank/DDBJ databases">
        <title>Genome Sequence of Arenibacter algicola Strain SMS7 Isolated from a culture of the Diatom Skeletonema marinoi.</title>
        <authorList>
            <person name="Topel M."/>
            <person name="Pinder M.I.M."/>
            <person name="Johansson O.N."/>
            <person name="Kourtchenko O."/>
            <person name="Godhe A."/>
            <person name="Clarke A.K."/>
        </authorList>
    </citation>
    <scope>NUCLEOTIDE SEQUENCE [LARGE SCALE GENOMIC DNA]</scope>
    <source>
        <strain evidence="1 2">SMS7</strain>
    </source>
</reference>
<accession>A0A221V012</accession>
<organism evidence="1 2">
    <name type="scientific">Arenibacter algicola</name>
    <dbReference type="NCBI Taxonomy" id="616991"/>
    <lineage>
        <taxon>Bacteria</taxon>
        <taxon>Pseudomonadati</taxon>
        <taxon>Bacteroidota</taxon>
        <taxon>Flavobacteriia</taxon>
        <taxon>Flavobacteriales</taxon>
        <taxon>Flavobacteriaceae</taxon>
        <taxon>Arenibacter</taxon>
    </lineage>
</organism>
<dbReference type="KEGG" id="aalg:AREALGSMS7_03429"/>
<gene>
    <name evidence="1" type="ORF">AREALGSMS7_03429</name>
</gene>
<evidence type="ECO:0000313" key="1">
    <source>
        <dbReference type="EMBL" id="ASO06850.1"/>
    </source>
</evidence>
<dbReference type="Proteomes" id="UP000204551">
    <property type="component" value="Chromosome"/>
</dbReference>
<name>A0A221V012_9FLAO</name>